<organism evidence="16 17">
    <name type="scientific">Candidatus Fonsibacter lacus</name>
    <dbReference type="NCBI Taxonomy" id="2576439"/>
    <lineage>
        <taxon>Bacteria</taxon>
        <taxon>Pseudomonadati</taxon>
        <taxon>Pseudomonadota</taxon>
        <taxon>Alphaproteobacteria</taxon>
        <taxon>Candidatus Pelagibacterales</taxon>
        <taxon>Candidatus Pelagibacterales incertae sedis</taxon>
        <taxon>Candidatus Fonsibacter</taxon>
    </lineage>
</organism>
<evidence type="ECO:0000256" key="8">
    <source>
        <dbReference type="ARBA" id="ARBA00022840"/>
    </source>
</evidence>
<evidence type="ECO:0000256" key="9">
    <source>
        <dbReference type="ARBA" id="ARBA00022909"/>
    </source>
</evidence>
<dbReference type="UniPathway" id="UPA00077">
    <property type="reaction ID" value="UER00155"/>
</dbReference>
<dbReference type="GO" id="GO:0005524">
    <property type="term" value="F:ATP binding"/>
    <property type="evidence" value="ECO:0007669"/>
    <property type="project" value="UniProtKB-KW"/>
</dbReference>
<dbReference type="EMBL" id="RGOB01000127">
    <property type="protein sequence ID" value="NCU53409.1"/>
    <property type="molecule type" value="Genomic_DNA"/>
</dbReference>
<keyword evidence="9" id="KW-0289">Folate biosynthesis</keyword>
<dbReference type="EMBL" id="RGET01000038">
    <property type="protein sequence ID" value="NBN88033.1"/>
    <property type="molecule type" value="Genomic_DNA"/>
</dbReference>
<dbReference type="EC" id="2.7.6.3" evidence="3"/>
<evidence type="ECO:0000256" key="2">
    <source>
        <dbReference type="ARBA" id="ARBA00005810"/>
    </source>
</evidence>
<dbReference type="Proteomes" id="UP000713222">
    <property type="component" value="Unassembled WGS sequence"/>
</dbReference>
<evidence type="ECO:0000313" key="16">
    <source>
        <dbReference type="EMBL" id="NCU62564.1"/>
    </source>
</evidence>
<comment type="function">
    <text evidence="10">Catalyzes the transfer of pyrophosphate from adenosine triphosphate (ATP) to 6-hydroxymethyl-7,8-dihydropterin, an enzymatic step in folate biosynthesis pathway.</text>
</comment>
<reference evidence="16 17" key="1">
    <citation type="submission" date="2018-10" db="EMBL/GenBank/DDBJ databases">
        <title>Iterative Subtractive Binning of Freshwater Chronoseries Metagenomes Recovers Nearly Complete Genomes from over Four Hundred Novel Species.</title>
        <authorList>
            <person name="Rodriguez-R L.M."/>
            <person name="Tsementzi D."/>
            <person name="Luo C."/>
            <person name="Konstantinidis K.T."/>
        </authorList>
    </citation>
    <scope>NUCLEOTIDE SEQUENCE [LARGE SCALE GENOMIC DNA]</scope>
    <source>
        <strain evidence="16">WB7_2B_003</strain>
        <strain evidence="14">WB7_6_001</strain>
        <strain evidence="15">WB8_2A_004</strain>
    </source>
</reference>
<dbReference type="AlphaFoldDB" id="A0A845S995"/>
<keyword evidence="5 16" id="KW-0808">Transferase</keyword>
<comment type="pathway">
    <text evidence="1">Cofactor biosynthesis; tetrahydrofolate biosynthesis; 2-amino-4-hydroxy-6-hydroxymethyl-7,8-dihydropteridine diphosphate from 7,8-dihydroneopterin triphosphate: step 4/4.</text>
</comment>
<dbReference type="Gene3D" id="3.30.70.560">
    <property type="entry name" value="7,8-Dihydro-6-hydroxymethylpterin-pyrophosphokinase HPPK"/>
    <property type="match status" value="1"/>
</dbReference>
<gene>
    <name evidence="16" type="primary">folK</name>
    <name evidence="14" type="ORF">EBV32_02955</name>
    <name evidence="16" type="ORF">EBV78_00480</name>
    <name evidence="15" type="ORF">EBX74_03820</name>
</gene>
<keyword evidence="8" id="KW-0067">ATP-binding</keyword>
<evidence type="ECO:0000256" key="6">
    <source>
        <dbReference type="ARBA" id="ARBA00022741"/>
    </source>
</evidence>
<evidence type="ECO:0000256" key="3">
    <source>
        <dbReference type="ARBA" id="ARBA00013253"/>
    </source>
</evidence>
<dbReference type="GO" id="GO:0046656">
    <property type="term" value="P:folic acid biosynthetic process"/>
    <property type="evidence" value="ECO:0007669"/>
    <property type="project" value="UniProtKB-KW"/>
</dbReference>
<evidence type="ECO:0000313" key="15">
    <source>
        <dbReference type="EMBL" id="NCU53409.1"/>
    </source>
</evidence>
<dbReference type="CDD" id="cd00483">
    <property type="entry name" value="HPPK"/>
    <property type="match status" value="1"/>
</dbReference>
<feature type="domain" description="7,8-dihydro-6-hydroxymethylpterin-pyrophosphokinase" evidence="13">
    <location>
        <begin position="4"/>
        <end position="137"/>
    </location>
</feature>
<keyword evidence="7 16" id="KW-0418">Kinase</keyword>
<comment type="similarity">
    <text evidence="2">Belongs to the HPPK family.</text>
</comment>
<sequence>MILLSLGSNLPSKFGDSKKTLLKCYDFFNNDHIKILKKSSFYESLAIPNKSDPKFINSVISVQTKFSPEELMKYILNIEEKFDRKREQMNAPRTCDIDIVDFNSEVINIFNKNISLQIPHPRLEQRSFVLYPIKEIDKNWKSPLSGKKIDQLIENLDSETKKNITII</sequence>
<evidence type="ECO:0000256" key="1">
    <source>
        <dbReference type="ARBA" id="ARBA00005051"/>
    </source>
</evidence>
<evidence type="ECO:0000259" key="13">
    <source>
        <dbReference type="Pfam" id="PF01288"/>
    </source>
</evidence>
<dbReference type="PANTHER" id="PTHR43071:SF1">
    <property type="entry name" value="2-AMINO-4-HYDROXY-6-HYDROXYMETHYLDIHYDROPTERIDINE PYROPHOSPHOKINASE"/>
    <property type="match status" value="1"/>
</dbReference>
<evidence type="ECO:0000256" key="10">
    <source>
        <dbReference type="ARBA" id="ARBA00029409"/>
    </source>
</evidence>
<dbReference type="EMBL" id="RGGN01000006">
    <property type="protein sequence ID" value="NCU62564.1"/>
    <property type="molecule type" value="Genomic_DNA"/>
</dbReference>
<evidence type="ECO:0000313" key="14">
    <source>
        <dbReference type="EMBL" id="NBN88033.1"/>
    </source>
</evidence>
<dbReference type="NCBIfam" id="TIGR01498">
    <property type="entry name" value="folK"/>
    <property type="match status" value="1"/>
</dbReference>
<dbReference type="GO" id="GO:0046654">
    <property type="term" value="P:tetrahydrofolate biosynthetic process"/>
    <property type="evidence" value="ECO:0007669"/>
    <property type="project" value="UniProtKB-UniPathway"/>
</dbReference>
<evidence type="ECO:0000256" key="12">
    <source>
        <dbReference type="ARBA" id="ARBA00033413"/>
    </source>
</evidence>
<dbReference type="PANTHER" id="PTHR43071">
    <property type="entry name" value="2-AMINO-4-HYDROXY-6-HYDROXYMETHYLDIHYDROPTERIDINE PYROPHOSPHOKINASE"/>
    <property type="match status" value="1"/>
</dbReference>
<evidence type="ECO:0000256" key="11">
    <source>
        <dbReference type="ARBA" id="ARBA00029766"/>
    </source>
</evidence>
<evidence type="ECO:0000256" key="5">
    <source>
        <dbReference type="ARBA" id="ARBA00022679"/>
    </source>
</evidence>
<evidence type="ECO:0000313" key="17">
    <source>
        <dbReference type="Proteomes" id="UP000572953"/>
    </source>
</evidence>
<dbReference type="SUPFAM" id="SSF55083">
    <property type="entry name" value="6-hydroxymethyl-7,8-dihydropterin pyrophosphokinase, HPPK"/>
    <property type="match status" value="1"/>
</dbReference>
<dbReference type="Pfam" id="PF01288">
    <property type="entry name" value="HPPK"/>
    <property type="match status" value="1"/>
</dbReference>
<keyword evidence="6" id="KW-0547">Nucleotide-binding</keyword>
<proteinExistence type="inferred from homology"/>
<accession>A0A845S995</accession>
<dbReference type="InterPro" id="IPR000550">
    <property type="entry name" value="Hppk"/>
</dbReference>
<dbReference type="GO" id="GO:0003848">
    <property type="term" value="F:2-amino-4-hydroxy-6-hydroxymethyldihydropteridine diphosphokinase activity"/>
    <property type="evidence" value="ECO:0007669"/>
    <property type="project" value="UniProtKB-EC"/>
</dbReference>
<dbReference type="InterPro" id="IPR035907">
    <property type="entry name" value="Hppk_sf"/>
</dbReference>
<evidence type="ECO:0000256" key="4">
    <source>
        <dbReference type="ARBA" id="ARBA00016218"/>
    </source>
</evidence>
<comment type="caution">
    <text evidence="16">The sequence shown here is derived from an EMBL/GenBank/DDBJ whole genome shotgun (WGS) entry which is preliminary data.</text>
</comment>
<dbReference type="GO" id="GO:0016301">
    <property type="term" value="F:kinase activity"/>
    <property type="evidence" value="ECO:0007669"/>
    <property type="project" value="UniProtKB-KW"/>
</dbReference>
<dbReference type="Proteomes" id="UP000747791">
    <property type="component" value="Unassembled WGS sequence"/>
</dbReference>
<dbReference type="Proteomes" id="UP000572953">
    <property type="component" value="Unassembled WGS sequence"/>
</dbReference>
<evidence type="ECO:0000256" key="7">
    <source>
        <dbReference type="ARBA" id="ARBA00022777"/>
    </source>
</evidence>
<name>A0A845S995_9PROT</name>
<protein>
    <recommendedName>
        <fullName evidence="4">2-amino-4-hydroxy-6-hydroxymethyldihydropteridine pyrophosphokinase</fullName>
        <ecNumber evidence="3">2.7.6.3</ecNumber>
    </recommendedName>
    <alternativeName>
        <fullName evidence="11">6-hydroxymethyl-7,8-dihydropterin pyrophosphokinase</fullName>
    </alternativeName>
    <alternativeName>
        <fullName evidence="12">7,8-dihydro-6-hydroxymethylpterin-pyrophosphokinase</fullName>
    </alternativeName>
</protein>